<evidence type="ECO:0000256" key="1">
    <source>
        <dbReference type="ARBA" id="ARBA00000903"/>
    </source>
</evidence>
<keyword evidence="6 9" id="KW-0489">Methyltransferase</keyword>
<dbReference type="GO" id="GO:0005737">
    <property type="term" value="C:cytoplasm"/>
    <property type="evidence" value="ECO:0007669"/>
    <property type="project" value="UniProtKB-SubCell"/>
</dbReference>
<dbReference type="InterPro" id="IPR022474">
    <property type="entry name" value="Thiopur_S-MeTfrase_Se/Te_detox"/>
</dbReference>
<feature type="binding site" evidence="9">
    <location>
        <position position="44"/>
    </location>
    <ligand>
        <name>S-adenosyl-L-methionine</name>
        <dbReference type="ChEBI" id="CHEBI:59789"/>
    </ligand>
</feature>
<dbReference type="PIRSF" id="PIRSF023956">
    <property type="entry name" value="Thiopurine_S-methyltransferase"/>
    <property type="match status" value="1"/>
</dbReference>
<dbReference type="PROSITE" id="PS51585">
    <property type="entry name" value="SAM_MT_TPMT"/>
    <property type="match status" value="1"/>
</dbReference>
<keyword evidence="8 9" id="KW-0949">S-adenosyl-L-methionine</keyword>
<organism evidence="10 11">
    <name type="scientific">Parathalassolituus penaei</name>
    <dbReference type="NCBI Taxonomy" id="2997323"/>
    <lineage>
        <taxon>Bacteria</taxon>
        <taxon>Pseudomonadati</taxon>
        <taxon>Pseudomonadota</taxon>
        <taxon>Gammaproteobacteria</taxon>
        <taxon>Oceanospirillales</taxon>
        <taxon>Oceanospirillaceae</taxon>
        <taxon>Parathalassolituus</taxon>
    </lineage>
</organism>
<dbReference type="InterPro" id="IPR025835">
    <property type="entry name" value="Thiopurine_S-MeTrfase"/>
</dbReference>
<dbReference type="AlphaFoldDB" id="A0A9X3ITJ6"/>
<comment type="similarity">
    <text evidence="3 9">Belongs to the class I-like SAM-binding methyltransferase superfamily. TPMT family.</text>
</comment>
<dbReference type="Proteomes" id="UP001150830">
    <property type="component" value="Unassembled WGS sequence"/>
</dbReference>
<reference evidence="10" key="1">
    <citation type="submission" date="2022-11" db="EMBL/GenBank/DDBJ databases">
        <title>Parathalassolutuus dongxingensis gen. nov., sp. nov., a novel member of family Oceanospirillaceae isolated from a coastal shrimp pond in Guangxi, China.</title>
        <authorList>
            <person name="Chen H."/>
        </authorList>
    </citation>
    <scope>NUCLEOTIDE SEQUENCE</scope>
    <source>
        <strain evidence="10">G-43</strain>
    </source>
</reference>
<evidence type="ECO:0000313" key="11">
    <source>
        <dbReference type="Proteomes" id="UP001150830"/>
    </source>
</evidence>
<dbReference type="GO" id="GO:0010038">
    <property type="term" value="P:response to metal ion"/>
    <property type="evidence" value="ECO:0007669"/>
    <property type="project" value="InterPro"/>
</dbReference>
<evidence type="ECO:0000256" key="8">
    <source>
        <dbReference type="ARBA" id="ARBA00022691"/>
    </source>
</evidence>
<dbReference type="Gene3D" id="3.40.50.150">
    <property type="entry name" value="Vaccinia Virus protein VP39"/>
    <property type="match status" value="1"/>
</dbReference>
<name>A0A9X3ITJ6_9GAMM</name>
<dbReference type="NCBIfam" id="NF009732">
    <property type="entry name" value="PRK13255.1"/>
    <property type="match status" value="1"/>
</dbReference>
<dbReference type="FunFam" id="3.40.50.150:FF:000101">
    <property type="entry name" value="Thiopurine S-methyltransferase"/>
    <property type="match status" value="1"/>
</dbReference>
<proteinExistence type="inferred from homology"/>
<dbReference type="PANTHER" id="PTHR10259:SF11">
    <property type="entry name" value="THIOPURINE S-METHYLTRANSFERASE"/>
    <property type="match status" value="1"/>
</dbReference>
<evidence type="ECO:0000256" key="9">
    <source>
        <dbReference type="HAMAP-Rule" id="MF_00812"/>
    </source>
</evidence>
<dbReference type="Pfam" id="PF05724">
    <property type="entry name" value="TPMT"/>
    <property type="match status" value="1"/>
</dbReference>
<evidence type="ECO:0000256" key="2">
    <source>
        <dbReference type="ARBA" id="ARBA00004496"/>
    </source>
</evidence>
<comment type="catalytic activity">
    <reaction evidence="1 9">
        <text>S-adenosyl-L-methionine + a thiopurine = S-adenosyl-L-homocysteine + a thiopurine S-methylether.</text>
        <dbReference type="EC" id="2.1.1.67"/>
    </reaction>
</comment>
<evidence type="ECO:0000256" key="6">
    <source>
        <dbReference type="ARBA" id="ARBA00022603"/>
    </source>
</evidence>
<protein>
    <recommendedName>
        <fullName evidence="4 9">Thiopurine S-methyltransferase</fullName>
        <ecNumber evidence="4 9">2.1.1.67</ecNumber>
    </recommendedName>
    <alternativeName>
        <fullName evidence="9">Thiopurine methyltransferase</fullName>
    </alternativeName>
</protein>
<gene>
    <name evidence="10" type="primary">tmpT</name>
    <name evidence="9" type="synonym">tpm</name>
    <name evidence="10" type="ORF">OUO13_12260</name>
</gene>
<dbReference type="InterPro" id="IPR029063">
    <property type="entry name" value="SAM-dependent_MTases_sf"/>
</dbReference>
<dbReference type="RefSeq" id="WP_283174172.1">
    <property type="nucleotide sequence ID" value="NZ_JAPNOA010000029.1"/>
</dbReference>
<dbReference type="EC" id="2.1.1.67" evidence="4 9"/>
<dbReference type="SUPFAM" id="SSF53335">
    <property type="entry name" value="S-adenosyl-L-methionine-dependent methyltransferases"/>
    <property type="match status" value="1"/>
</dbReference>
<dbReference type="InterPro" id="IPR008854">
    <property type="entry name" value="TPMT"/>
</dbReference>
<keyword evidence="7 9" id="KW-0808">Transferase</keyword>
<evidence type="ECO:0000313" key="10">
    <source>
        <dbReference type="EMBL" id="MCY0965964.1"/>
    </source>
</evidence>
<accession>A0A9X3ITJ6</accession>
<sequence length="221" mass="25025">MDHEFWLDKWQRNEIGFHLDEVNSSLVVAWPQLGVESGRILVPLCGKSIDMLWLLHQGLDVVGIELSPLALEALRTTIADHLGWEFIRTERDGVVVYEHDRVLLIEGDLFAVKPETCGEITAVYDRAAMVALPAAMRDRYREQILALSKSAPQLLITLDYDQSVAGGPPFAVSDAEVRKALERHFTIRCQDERELIDQEPRFKAKGLTSFVQRTYLLTPLA</sequence>
<evidence type="ECO:0000256" key="4">
    <source>
        <dbReference type="ARBA" id="ARBA00011905"/>
    </source>
</evidence>
<comment type="subcellular location">
    <subcellularLocation>
        <location evidence="2 9">Cytoplasm</location>
    </subcellularLocation>
</comment>
<feature type="binding site" evidence="9">
    <location>
        <position position="65"/>
    </location>
    <ligand>
        <name>S-adenosyl-L-methionine</name>
        <dbReference type="ChEBI" id="CHEBI:59789"/>
    </ligand>
</feature>
<dbReference type="NCBIfam" id="TIGR03840">
    <property type="entry name" value="TMPT_Se_Te"/>
    <property type="match status" value="1"/>
</dbReference>
<evidence type="ECO:0000256" key="5">
    <source>
        <dbReference type="ARBA" id="ARBA00022490"/>
    </source>
</evidence>
<evidence type="ECO:0000256" key="7">
    <source>
        <dbReference type="ARBA" id="ARBA00022679"/>
    </source>
</evidence>
<keyword evidence="11" id="KW-1185">Reference proteome</keyword>
<feature type="binding site" evidence="9">
    <location>
        <position position="10"/>
    </location>
    <ligand>
        <name>S-adenosyl-L-methionine</name>
        <dbReference type="ChEBI" id="CHEBI:59789"/>
    </ligand>
</feature>
<dbReference type="GO" id="GO:0008119">
    <property type="term" value="F:thiopurine S-methyltransferase activity"/>
    <property type="evidence" value="ECO:0007669"/>
    <property type="project" value="UniProtKB-UniRule"/>
</dbReference>
<comment type="caution">
    <text evidence="10">The sequence shown here is derived from an EMBL/GenBank/DDBJ whole genome shotgun (WGS) entry which is preliminary data.</text>
</comment>
<feature type="binding site" evidence="9">
    <location>
        <position position="126"/>
    </location>
    <ligand>
        <name>S-adenosyl-L-methionine</name>
        <dbReference type="ChEBI" id="CHEBI:59789"/>
    </ligand>
</feature>
<keyword evidence="5 9" id="KW-0963">Cytoplasm</keyword>
<dbReference type="PANTHER" id="PTHR10259">
    <property type="entry name" value="THIOPURINE S-METHYLTRANSFERASE"/>
    <property type="match status" value="1"/>
</dbReference>
<dbReference type="HAMAP" id="MF_00812">
    <property type="entry name" value="Thiopur_methtran"/>
    <property type="match status" value="1"/>
</dbReference>
<dbReference type="GO" id="GO:0032259">
    <property type="term" value="P:methylation"/>
    <property type="evidence" value="ECO:0007669"/>
    <property type="project" value="UniProtKB-KW"/>
</dbReference>
<evidence type="ECO:0000256" key="3">
    <source>
        <dbReference type="ARBA" id="ARBA00008145"/>
    </source>
</evidence>
<dbReference type="EMBL" id="JAPNOA010000029">
    <property type="protein sequence ID" value="MCY0965964.1"/>
    <property type="molecule type" value="Genomic_DNA"/>
</dbReference>